<evidence type="ECO:0000256" key="10">
    <source>
        <dbReference type="ARBA" id="ARBA00023004"/>
    </source>
</evidence>
<dbReference type="Gene3D" id="1.10.630.10">
    <property type="entry name" value="Cytochrome P450"/>
    <property type="match status" value="1"/>
</dbReference>
<keyword evidence="15" id="KW-0812">Transmembrane</keyword>
<dbReference type="PRINTS" id="PR00463">
    <property type="entry name" value="EP450I"/>
</dbReference>
<dbReference type="SUPFAM" id="SSF48264">
    <property type="entry name" value="Cytochrome P450"/>
    <property type="match status" value="1"/>
</dbReference>
<dbReference type="PRINTS" id="PR00385">
    <property type="entry name" value="P450"/>
</dbReference>
<evidence type="ECO:0000256" key="13">
    <source>
        <dbReference type="PIRSR" id="PIRSR602401-1"/>
    </source>
</evidence>
<gene>
    <name evidence="16" type="ORF">CUNI_LOCUS18902</name>
</gene>
<evidence type="ECO:0000313" key="17">
    <source>
        <dbReference type="Proteomes" id="UP000678393"/>
    </source>
</evidence>
<evidence type="ECO:0000256" key="1">
    <source>
        <dbReference type="ARBA" id="ARBA00001971"/>
    </source>
</evidence>
<keyword evidence="8" id="KW-0492">Microsome</keyword>
<dbReference type="EMBL" id="CAJHNH020006113">
    <property type="protein sequence ID" value="CAG5133344.1"/>
    <property type="molecule type" value="Genomic_DNA"/>
</dbReference>
<keyword evidence="9 14" id="KW-0560">Oxidoreductase</keyword>
<evidence type="ECO:0000256" key="6">
    <source>
        <dbReference type="ARBA" id="ARBA00022723"/>
    </source>
</evidence>
<keyword evidence="12 15" id="KW-0472">Membrane</keyword>
<dbReference type="GO" id="GO:0005506">
    <property type="term" value="F:iron ion binding"/>
    <property type="evidence" value="ECO:0007669"/>
    <property type="project" value="InterPro"/>
</dbReference>
<evidence type="ECO:0000256" key="3">
    <source>
        <dbReference type="ARBA" id="ARBA00004406"/>
    </source>
</evidence>
<dbReference type="GO" id="GO:0042446">
    <property type="term" value="P:hormone biosynthetic process"/>
    <property type="evidence" value="ECO:0007669"/>
    <property type="project" value="TreeGrafter"/>
</dbReference>
<evidence type="ECO:0000256" key="4">
    <source>
        <dbReference type="ARBA" id="ARBA00010617"/>
    </source>
</evidence>
<dbReference type="AlphaFoldDB" id="A0A8S3ZWW3"/>
<protein>
    <recommendedName>
        <fullName evidence="18">Cytochrome P450</fullName>
    </recommendedName>
</protein>
<comment type="cofactor">
    <cofactor evidence="1 13">
        <name>heme</name>
        <dbReference type="ChEBI" id="CHEBI:30413"/>
    </cofactor>
</comment>
<dbReference type="OrthoDB" id="639466at2759"/>
<organism evidence="16 17">
    <name type="scientific">Candidula unifasciata</name>
    <dbReference type="NCBI Taxonomy" id="100452"/>
    <lineage>
        <taxon>Eukaryota</taxon>
        <taxon>Metazoa</taxon>
        <taxon>Spiralia</taxon>
        <taxon>Lophotrochozoa</taxon>
        <taxon>Mollusca</taxon>
        <taxon>Gastropoda</taxon>
        <taxon>Heterobranchia</taxon>
        <taxon>Euthyneura</taxon>
        <taxon>Panpulmonata</taxon>
        <taxon>Eupulmonata</taxon>
        <taxon>Stylommatophora</taxon>
        <taxon>Helicina</taxon>
        <taxon>Helicoidea</taxon>
        <taxon>Geomitridae</taxon>
        <taxon>Candidula</taxon>
    </lineage>
</organism>
<dbReference type="GO" id="GO:0005789">
    <property type="term" value="C:endoplasmic reticulum membrane"/>
    <property type="evidence" value="ECO:0007669"/>
    <property type="project" value="UniProtKB-SubCell"/>
</dbReference>
<evidence type="ECO:0000256" key="5">
    <source>
        <dbReference type="ARBA" id="ARBA00022617"/>
    </source>
</evidence>
<keyword evidence="5 13" id="KW-0349">Heme</keyword>
<evidence type="ECO:0000256" key="15">
    <source>
        <dbReference type="SAM" id="Phobius"/>
    </source>
</evidence>
<evidence type="ECO:0000256" key="2">
    <source>
        <dbReference type="ARBA" id="ARBA00004174"/>
    </source>
</evidence>
<reference evidence="16" key="1">
    <citation type="submission" date="2021-04" db="EMBL/GenBank/DDBJ databases">
        <authorList>
            <consortium name="Molecular Ecology Group"/>
        </authorList>
    </citation>
    <scope>NUCLEOTIDE SEQUENCE</scope>
</reference>
<evidence type="ECO:0008006" key="18">
    <source>
        <dbReference type="Google" id="ProtNLM"/>
    </source>
</evidence>
<evidence type="ECO:0000313" key="16">
    <source>
        <dbReference type="EMBL" id="CAG5133344.1"/>
    </source>
</evidence>
<dbReference type="InterPro" id="IPR017972">
    <property type="entry name" value="Cyt_P450_CS"/>
</dbReference>
<keyword evidence="6 13" id="KW-0479">Metal-binding</keyword>
<evidence type="ECO:0000256" key="12">
    <source>
        <dbReference type="ARBA" id="ARBA00023136"/>
    </source>
</evidence>
<feature type="transmembrane region" description="Helical" evidence="15">
    <location>
        <begin position="6"/>
        <end position="30"/>
    </location>
</feature>
<keyword evidence="17" id="KW-1185">Reference proteome</keyword>
<keyword evidence="7" id="KW-0256">Endoplasmic reticulum</keyword>
<comment type="subcellular location">
    <subcellularLocation>
        <location evidence="3">Endoplasmic reticulum membrane</location>
        <topology evidence="3">Peripheral membrane protein</topology>
    </subcellularLocation>
    <subcellularLocation>
        <location evidence="2">Microsome membrane</location>
        <topology evidence="2">Peripheral membrane protein</topology>
    </subcellularLocation>
</comment>
<dbReference type="FunFam" id="1.10.630.10:FF:000238">
    <property type="entry name" value="Cytochrome P450 2A6"/>
    <property type="match status" value="1"/>
</dbReference>
<dbReference type="PROSITE" id="PS00086">
    <property type="entry name" value="CYTOCHROME_P450"/>
    <property type="match status" value="1"/>
</dbReference>
<dbReference type="PANTHER" id="PTHR24289">
    <property type="entry name" value="STEROID 17-ALPHA-HYDROXYLASE/17,20 LYASE"/>
    <property type="match status" value="1"/>
</dbReference>
<comment type="similarity">
    <text evidence="4 14">Belongs to the cytochrome P450 family.</text>
</comment>
<evidence type="ECO:0000256" key="7">
    <source>
        <dbReference type="ARBA" id="ARBA00022824"/>
    </source>
</evidence>
<evidence type="ECO:0000256" key="14">
    <source>
        <dbReference type="RuleBase" id="RU000461"/>
    </source>
</evidence>
<evidence type="ECO:0000256" key="8">
    <source>
        <dbReference type="ARBA" id="ARBA00022848"/>
    </source>
</evidence>
<dbReference type="GO" id="GO:0042448">
    <property type="term" value="P:progesterone metabolic process"/>
    <property type="evidence" value="ECO:0007669"/>
    <property type="project" value="TreeGrafter"/>
</dbReference>
<dbReference type="GO" id="GO:0004508">
    <property type="term" value="F:steroid 17-alpha-monooxygenase activity"/>
    <property type="evidence" value="ECO:0007669"/>
    <property type="project" value="TreeGrafter"/>
</dbReference>
<dbReference type="InterPro" id="IPR002401">
    <property type="entry name" value="Cyt_P450_E_grp-I"/>
</dbReference>
<sequence length="504" mass="58000">MSLADLVLAVVWNLATLPGIAAVLIAGLIYRWLSQNKYKLPPGPPGLPLIGNVLDFRGSTLTKKTLEWKGKYGDVIHYKMGFRRWVVISSIEALEEAYLQRGHDFASKPHVPSLASFSEDCNNIAFAPYSEALRYRRKVAMQAMRQFLTGSQHTERIHQVVQTAVSNLSAQKGSFDPHRFFSHVIFNLIHDLCFGYTLDVDDPNYVRLLSIFDNSNLQLVSFWEDAFPILLYWPTRRFQEATRIVEETRAYIKKHIDQRQKQFREDKLENLIDNIFLAQKVVVEGEDETLKAGFTDLHTRNIIRDIFFAGIATSRQTLDWIFLVLAANQKAQNKIHEEIDKATGGAVPGREHRTDLVYTETVIMEVMRLYPVVPMGLPHETMCDTQVGGYDVPAKTVILVNQYAIMRDPRHWDNPEVFKPERFLEENGTKVRTRLQSWIPFSIGPRNCIGEFLARQNLLYSVVGLLQQLHFDLAPENPQPDMTPEDTWFDLRPRPYKLVVTRRA</sequence>
<accession>A0A8S3ZWW3</accession>
<evidence type="ECO:0000256" key="9">
    <source>
        <dbReference type="ARBA" id="ARBA00023002"/>
    </source>
</evidence>
<keyword evidence="15" id="KW-1133">Transmembrane helix</keyword>
<name>A0A8S3ZWW3_9EUPU</name>
<dbReference type="InterPro" id="IPR036396">
    <property type="entry name" value="Cyt_P450_sf"/>
</dbReference>
<evidence type="ECO:0000256" key="11">
    <source>
        <dbReference type="ARBA" id="ARBA00023033"/>
    </source>
</evidence>
<proteinExistence type="inferred from homology"/>
<feature type="binding site" description="axial binding residue" evidence="13">
    <location>
        <position position="448"/>
    </location>
    <ligand>
        <name>heme</name>
        <dbReference type="ChEBI" id="CHEBI:30413"/>
    </ligand>
    <ligandPart>
        <name>Fe</name>
        <dbReference type="ChEBI" id="CHEBI:18248"/>
    </ligandPart>
</feature>
<dbReference type="GO" id="GO:0020037">
    <property type="term" value="F:heme binding"/>
    <property type="evidence" value="ECO:0007669"/>
    <property type="project" value="InterPro"/>
</dbReference>
<dbReference type="InterPro" id="IPR001128">
    <property type="entry name" value="Cyt_P450"/>
</dbReference>
<dbReference type="PANTHER" id="PTHR24289:SF20">
    <property type="entry name" value="STEROID 17-ALPHA-HYDROXYLASE_17,20 LYASE"/>
    <property type="match status" value="1"/>
</dbReference>
<dbReference type="Proteomes" id="UP000678393">
    <property type="component" value="Unassembled WGS sequence"/>
</dbReference>
<comment type="caution">
    <text evidence="16">The sequence shown here is derived from an EMBL/GenBank/DDBJ whole genome shotgun (WGS) entry which is preliminary data.</text>
</comment>
<keyword evidence="11 14" id="KW-0503">Monooxygenase</keyword>
<dbReference type="Pfam" id="PF00067">
    <property type="entry name" value="p450"/>
    <property type="match status" value="1"/>
</dbReference>
<keyword evidence="10 13" id="KW-0408">Iron</keyword>